<feature type="domain" description="Protein kinase" evidence="10">
    <location>
        <begin position="484"/>
        <end position="772"/>
    </location>
</feature>
<feature type="compositionally biased region" description="Low complexity" evidence="7">
    <location>
        <begin position="361"/>
        <end position="370"/>
    </location>
</feature>
<evidence type="ECO:0000256" key="3">
    <source>
        <dbReference type="ARBA" id="ARBA00022741"/>
    </source>
</evidence>
<comment type="caution">
    <text evidence="11">The sequence shown here is derived from an EMBL/GenBank/DDBJ whole genome shotgun (WGS) entry which is preliminary data.</text>
</comment>
<dbReference type="OrthoDB" id="10257085at2759"/>
<dbReference type="GO" id="GO:0005524">
    <property type="term" value="F:ATP binding"/>
    <property type="evidence" value="ECO:0007669"/>
    <property type="project" value="UniProtKB-UniRule"/>
</dbReference>
<dbReference type="Gene3D" id="2.130.10.30">
    <property type="entry name" value="Regulator of chromosome condensation 1/beta-lactamase-inhibitor protein II"/>
    <property type="match status" value="2"/>
</dbReference>
<gene>
    <name evidence="11" type="ORF">HPP92_025092</name>
</gene>
<dbReference type="Gene3D" id="1.10.510.10">
    <property type="entry name" value="Transferase(Phosphotransferase) domain 1"/>
    <property type="match status" value="1"/>
</dbReference>
<evidence type="ECO:0000256" key="9">
    <source>
        <dbReference type="SAM" id="SignalP"/>
    </source>
</evidence>
<feature type="compositionally biased region" description="Pro residues" evidence="7">
    <location>
        <begin position="348"/>
        <end position="360"/>
    </location>
</feature>
<name>A0A835PGW7_VANPL</name>
<feature type="chain" id="PRO_5032628640" description="Protein kinase domain-containing protein" evidence="9">
    <location>
        <begin position="20"/>
        <end position="796"/>
    </location>
</feature>
<dbReference type="PROSITE" id="PS50011">
    <property type="entry name" value="PROTEIN_KINASE_DOM"/>
    <property type="match status" value="1"/>
</dbReference>
<dbReference type="InterPro" id="IPR009091">
    <property type="entry name" value="RCC1/BLIP-II"/>
</dbReference>
<dbReference type="PANTHER" id="PTHR46146">
    <property type="entry name" value="SERINE/THREONINE-PROTEIN KINASE-LIKE PROTEIN CCR4"/>
    <property type="match status" value="1"/>
</dbReference>
<keyword evidence="3 6" id="KW-0547">Nucleotide-binding</keyword>
<keyword evidence="9" id="KW-0732">Signal</keyword>
<evidence type="ECO:0000256" key="6">
    <source>
        <dbReference type="PROSITE-ProRule" id="PRU10141"/>
    </source>
</evidence>
<keyword evidence="4" id="KW-0418">Kinase</keyword>
<dbReference type="PANTHER" id="PTHR46146:SF3">
    <property type="entry name" value="SERINE_THREONINE-PROTEIN KINASE-LIKE PROTEIN CCR3-RELATED"/>
    <property type="match status" value="1"/>
</dbReference>
<feature type="signal peptide" evidence="9">
    <location>
        <begin position="1"/>
        <end position="19"/>
    </location>
</feature>
<feature type="transmembrane region" description="Helical" evidence="8">
    <location>
        <begin position="377"/>
        <end position="400"/>
    </location>
</feature>
<dbReference type="PROSITE" id="PS00108">
    <property type="entry name" value="PROTEIN_KINASE_ST"/>
    <property type="match status" value="1"/>
</dbReference>
<dbReference type="Proteomes" id="UP000636800">
    <property type="component" value="Unassembled WGS sequence"/>
</dbReference>
<evidence type="ECO:0000256" key="4">
    <source>
        <dbReference type="ARBA" id="ARBA00022777"/>
    </source>
</evidence>
<dbReference type="InterPro" id="IPR008271">
    <property type="entry name" value="Ser/Thr_kinase_AS"/>
</dbReference>
<dbReference type="GO" id="GO:0004674">
    <property type="term" value="F:protein serine/threonine kinase activity"/>
    <property type="evidence" value="ECO:0007669"/>
    <property type="project" value="UniProtKB-KW"/>
</dbReference>
<dbReference type="Pfam" id="PF13540">
    <property type="entry name" value="RCC1_2"/>
    <property type="match status" value="1"/>
</dbReference>
<evidence type="ECO:0000256" key="8">
    <source>
        <dbReference type="SAM" id="Phobius"/>
    </source>
</evidence>
<evidence type="ECO:0000256" key="2">
    <source>
        <dbReference type="ARBA" id="ARBA00022679"/>
    </source>
</evidence>
<keyword evidence="5 6" id="KW-0067">ATP-binding</keyword>
<dbReference type="InterPro" id="IPR017441">
    <property type="entry name" value="Protein_kinase_ATP_BS"/>
</dbReference>
<evidence type="ECO:0000256" key="1">
    <source>
        <dbReference type="ARBA" id="ARBA00022527"/>
    </source>
</evidence>
<dbReference type="InterPro" id="IPR000719">
    <property type="entry name" value="Prot_kinase_dom"/>
</dbReference>
<evidence type="ECO:0000313" key="12">
    <source>
        <dbReference type="Proteomes" id="UP000636800"/>
    </source>
</evidence>
<evidence type="ECO:0000256" key="5">
    <source>
        <dbReference type="ARBA" id="ARBA00022840"/>
    </source>
</evidence>
<sequence>MKILGLALVTAFLIARTNGLGSAATVAIISSSGTVCGILAGGERRSIQCTRVQQPAFSVLPDSSFNSLSGGRNFFCGLSSGRRGFFCWNAGDPSSTILSAKRVYNGSVALAELSLGDDQICAFEENTNRIRFWRGDGTFPSTIAGDFRSLTSGRGFSCAIGSDDLVQCWGGRAAVIQTAFRNTPMTSIVAGDSHVCGITDSGFLVCEGSNNAGQLNVPSAEPFQISDIALGTNHSCALKQPNGTVLCWGGGGDAGRSYFPANGTTFISIVAGGDLTCGLTVSNFTVLCWKASNNKTFITALSLPKILPGICVPDESSCKCGVFPGSESFCPASGVICKSCISPSPSPPLSSPSPSSPSPSPTTAQTLPPASKTSKSWIAFAVVGSVGTLAGTISILYCIWTCVCRRRKVHNSIQLTIAGGGIDNFTPAAVSSSITIPNKDFIPTSVSKSGLFRSQVSRMMERQSFKEHAKEFLFFELATATENFSLEFKIGAGSFGTVYRGILDDGREVAIKRREPNPRVNNKFLEEESAFQSELAFLSRLHHKHLVGFVGYCDEGEERLLVYEYMKNGALYKHLHSYGGAAEAVKMNSWKMRIKVLLDASRGIDYLHNYAVPPIIHRDIKSSNILLDSDWVAKVSDFGLSLMGPSAEGGHLAVQVAGTVGYLDPEYYALQHLTTKSDVYGFGVVMLEVLTGRRAIFREEGESDLVSVVDYAVPAIAAGQLDSVLDPRLAPPAGQEGEAIELVAYTAMHCVNLEGKGRPAMADVVMNLESALSLFELSQRGSQSSDSLSFASMDQL</sequence>
<reference evidence="11 12" key="1">
    <citation type="journal article" date="2020" name="Nat. Food">
        <title>A phased Vanilla planifolia genome enables genetic improvement of flavour and production.</title>
        <authorList>
            <person name="Hasing T."/>
            <person name="Tang H."/>
            <person name="Brym M."/>
            <person name="Khazi F."/>
            <person name="Huang T."/>
            <person name="Chambers A.H."/>
        </authorList>
    </citation>
    <scope>NUCLEOTIDE SEQUENCE [LARGE SCALE GENOMIC DNA]</scope>
    <source>
        <tissue evidence="11">Leaf</tissue>
    </source>
</reference>
<dbReference type="InterPro" id="IPR011009">
    <property type="entry name" value="Kinase-like_dom_sf"/>
</dbReference>
<dbReference type="CDD" id="cd14066">
    <property type="entry name" value="STKc_IRAK"/>
    <property type="match status" value="1"/>
</dbReference>
<feature type="region of interest" description="Disordered" evidence="7">
    <location>
        <begin position="348"/>
        <end position="370"/>
    </location>
</feature>
<dbReference type="SUPFAM" id="SSF56112">
    <property type="entry name" value="Protein kinase-like (PK-like)"/>
    <property type="match status" value="1"/>
</dbReference>
<dbReference type="PROSITE" id="PS00107">
    <property type="entry name" value="PROTEIN_KINASE_ATP"/>
    <property type="match status" value="1"/>
</dbReference>
<protein>
    <recommendedName>
        <fullName evidence="10">Protein kinase domain-containing protein</fullName>
    </recommendedName>
</protein>
<keyword evidence="12" id="KW-1185">Reference proteome</keyword>
<dbReference type="AlphaFoldDB" id="A0A835PGW7"/>
<feature type="binding site" evidence="6">
    <location>
        <position position="512"/>
    </location>
    <ligand>
        <name>ATP</name>
        <dbReference type="ChEBI" id="CHEBI:30616"/>
    </ligand>
</feature>
<evidence type="ECO:0000259" key="10">
    <source>
        <dbReference type="PROSITE" id="PS50011"/>
    </source>
</evidence>
<evidence type="ECO:0000313" key="11">
    <source>
        <dbReference type="EMBL" id="KAG0452428.1"/>
    </source>
</evidence>
<dbReference type="EMBL" id="JADCNL010000014">
    <property type="protein sequence ID" value="KAG0452428.1"/>
    <property type="molecule type" value="Genomic_DNA"/>
</dbReference>
<dbReference type="SMART" id="SM00220">
    <property type="entry name" value="S_TKc"/>
    <property type="match status" value="1"/>
</dbReference>
<dbReference type="FunFam" id="3.30.200.20:FF:000039">
    <property type="entry name" value="receptor-like protein kinase FERONIA"/>
    <property type="match status" value="1"/>
</dbReference>
<proteinExistence type="predicted"/>
<keyword evidence="2" id="KW-0808">Transferase</keyword>
<accession>A0A835PGW7</accession>
<dbReference type="SUPFAM" id="SSF50985">
    <property type="entry name" value="RCC1/BLIP-II"/>
    <property type="match status" value="1"/>
</dbReference>
<dbReference type="Pfam" id="PF00069">
    <property type="entry name" value="Pkinase"/>
    <property type="match status" value="1"/>
</dbReference>
<keyword evidence="8" id="KW-0472">Membrane</keyword>
<evidence type="ECO:0000256" key="7">
    <source>
        <dbReference type="SAM" id="MobiDB-lite"/>
    </source>
</evidence>
<organism evidence="11 12">
    <name type="scientific">Vanilla planifolia</name>
    <name type="common">Vanilla</name>
    <dbReference type="NCBI Taxonomy" id="51239"/>
    <lineage>
        <taxon>Eukaryota</taxon>
        <taxon>Viridiplantae</taxon>
        <taxon>Streptophyta</taxon>
        <taxon>Embryophyta</taxon>
        <taxon>Tracheophyta</taxon>
        <taxon>Spermatophyta</taxon>
        <taxon>Magnoliopsida</taxon>
        <taxon>Liliopsida</taxon>
        <taxon>Asparagales</taxon>
        <taxon>Orchidaceae</taxon>
        <taxon>Vanilloideae</taxon>
        <taxon>Vanilleae</taxon>
        <taxon>Vanilla</taxon>
    </lineage>
</organism>
<keyword evidence="8" id="KW-0812">Transmembrane</keyword>
<dbReference type="Gene3D" id="3.30.200.20">
    <property type="entry name" value="Phosphorylase Kinase, domain 1"/>
    <property type="match status" value="1"/>
</dbReference>
<keyword evidence="1" id="KW-0723">Serine/threonine-protein kinase</keyword>
<keyword evidence="8" id="KW-1133">Transmembrane helix</keyword>